<organism evidence="5 6">
    <name type="scientific">Candidimonas humi</name>
    <dbReference type="NCBI Taxonomy" id="683355"/>
    <lineage>
        <taxon>Bacteria</taxon>
        <taxon>Pseudomonadati</taxon>
        <taxon>Pseudomonadota</taxon>
        <taxon>Betaproteobacteria</taxon>
        <taxon>Burkholderiales</taxon>
        <taxon>Alcaligenaceae</taxon>
        <taxon>Candidimonas</taxon>
    </lineage>
</organism>
<dbReference type="RefSeq" id="WP_217966596.1">
    <property type="nucleotide sequence ID" value="NZ_JAHTBN010000016.1"/>
</dbReference>
<dbReference type="GO" id="GO:0016787">
    <property type="term" value="F:hydrolase activity"/>
    <property type="evidence" value="ECO:0007669"/>
    <property type="project" value="UniProtKB-KW"/>
</dbReference>
<protein>
    <submittedName>
        <fullName evidence="5">Fumarylacetoacetate hydrolase family protein</fullName>
    </submittedName>
</protein>
<sequence>MRLITFTNRSGSPALGLSDGWLPKDAILDLSHPALAPLLGPAGTSLRAFVQAYTPALADALRAIDGKENALLDRSTVTGRLANPDTGKIIGAAFNYTDALDEKRQPYPSEPVIFIKSAHTLIRDGDPILLPRTATEITYEAELAVVIGKQALNITAEQAMDHVFGYGLFNDVSVSEFVRADKNFVRGKNQAASGPFGATIVHKDEVADPHALDISLDLNGETLQRSSTSLMLFRIPELISYMSSKMPLDPGDIIATGTPAGVAASHQPAKWLKHGDQVVVRIPGIGQLANPVAKCTTVTP</sequence>
<evidence type="ECO:0000256" key="1">
    <source>
        <dbReference type="ARBA" id="ARBA00001946"/>
    </source>
</evidence>
<dbReference type="PANTHER" id="PTHR42796:SF4">
    <property type="entry name" value="FUMARYLACETOACETATE HYDROLASE DOMAIN-CONTAINING PROTEIN 2A"/>
    <property type="match status" value="1"/>
</dbReference>
<evidence type="ECO:0000259" key="4">
    <source>
        <dbReference type="Pfam" id="PF01557"/>
    </source>
</evidence>
<proteinExistence type="inferred from homology"/>
<accession>A0ABV8P497</accession>
<dbReference type="EMBL" id="JBHSBV010000008">
    <property type="protein sequence ID" value="MFC4203018.1"/>
    <property type="molecule type" value="Genomic_DNA"/>
</dbReference>
<gene>
    <name evidence="5" type="ORF">ACFOY1_18875</name>
</gene>
<evidence type="ECO:0000256" key="2">
    <source>
        <dbReference type="ARBA" id="ARBA00010211"/>
    </source>
</evidence>
<evidence type="ECO:0000256" key="3">
    <source>
        <dbReference type="ARBA" id="ARBA00022723"/>
    </source>
</evidence>
<evidence type="ECO:0000313" key="5">
    <source>
        <dbReference type="EMBL" id="MFC4203018.1"/>
    </source>
</evidence>
<dbReference type="InterPro" id="IPR011234">
    <property type="entry name" value="Fumarylacetoacetase-like_C"/>
</dbReference>
<comment type="cofactor">
    <cofactor evidence="1">
        <name>Mg(2+)</name>
        <dbReference type="ChEBI" id="CHEBI:18420"/>
    </cofactor>
</comment>
<dbReference type="InterPro" id="IPR051121">
    <property type="entry name" value="FAH"/>
</dbReference>
<keyword evidence="5" id="KW-0378">Hydrolase</keyword>
<evidence type="ECO:0000313" key="6">
    <source>
        <dbReference type="Proteomes" id="UP001595848"/>
    </source>
</evidence>
<feature type="domain" description="Fumarylacetoacetase-like C-terminal" evidence="4">
    <location>
        <begin position="88"/>
        <end position="292"/>
    </location>
</feature>
<keyword evidence="6" id="KW-1185">Reference proteome</keyword>
<comment type="caution">
    <text evidence="5">The sequence shown here is derived from an EMBL/GenBank/DDBJ whole genome shotgun (WGS) entry which is preliminary data.</text>
</comment>
<keyword evidence="3" id="KW-0479">Metal-binding</keyword>
<reference evidence="6" key="1">
    <citation type="journal article" date="2019" name="Int. J. Syst. Evol. Microbiol.">
        <title>The Global Catalogue of Microorganisms (GCM) 10K type strain sequencing project: providing services to taxonomists for standard genome sequencing and annotation.</title>
        <authorList>
            <consortium name="The Broad Institute Genomics Platform"/>
            <consortium name="The Broad Institute Genome Sequencing Center for Infectious Disease"/>
            <person name="Wu L."/>
            <person name="Ma J."/>
        </authorList>
    </citation>
    <scope>NUCLEOTIDE SEQUENCE [LARGE SCALE GENOMIC DNA]</scope>
    <source>
        <strain evidence="6">LMG 24813</strain>
    </source>
</reference>
<name>A0ABV8P497_9BURK</name>
<dbReference type="Proteomes" id="UP001595848">
    <property type="component" value="Unassembled WGS sequence"/>
</dbReference>
<comment type="similarity">
    <text evidence="2">Belongs to the FAH family.</text>
</comment>
<dbReference type="PANTHER" id="PTHR42796">
    <property type="entry name" value="FUMARYLACETOACETATE HYDROLASE DOMAIN-CONTAINING PROTEIN 2A-RELATED"/>
    <property type="match status" value="1"/>
</dbReference>
<dbReference type="Pfam" id="PF01557">
    <property type="entry name" value="FAA_hydrolase"/>
    <property type="match status" value="1"/>
</dbReference>